<feature type="compositionally biased region" description="Basic and acidic residues" evidence="1">
    <location>
        <begin position="7"/>
        <end position="19"/>
    </location>
</feature>
<sequence>MSNEFLPKSETDPPKDPKRISNNRLAFWIIAGGIGVYMLGSGIWGIVTGGS</sequence>
<evidence type="ECO:0000313" key="3">
    <source>
        <dbReference type="EMBL" id="SDS09303.1"/>
    </source>
</evidence>
<gene>
    <name evidence="3" type="ORF">SAMN04489834_0847</name>
</gene>
<keyword evidence="2" id="KW-0472">Membrane</keyword>
<keyword evidence="4" id="KW-1185">Reference proteome</keyword>
<accession>A0A1H1PDW5</accession>
<dbReference type="RefSeq" id="WP_156786236.1">
    <property type="nucleotide sequence ID" value="NZ_LT629742.1"/>
</dbReference>
<dbReference type="EMBL" id="LT629742">
    <property type="protein sequence ID" value="SDS09303.1"/>
    <property type="molecule type" value="Genomic_DNA"/>
</dbReference>
<evidence type="ECO:0000256" key="1">
    <source>
        <dbReference type="SAM" id="MobiDB-lite"/>
    </source>
</evidence>
<feature type="transmembrane region" description="Helical" evidence="2">
    <location>
        <begin position="25"/>
        <end position="47"/>
    </location>
</feature>
<dbReference type="STRING" id="412690.SAMN04489834_0847"/>
<dbReference type="Proteomes" id="UP000181956">
    <property type="component" value="Chromosome I"/>
</dbReference>
<evidence type="ECO:0000313" key="4">
    <source>
        <dbReference type="Proteomes" id="UP000181956"/>
    </source>
</evidence>
<dbReference type="AlphaFoldDB" id="A0A1H1PDW5"/>
<dbReference type="OrthoDB" id="5007763at2"/>
<keyword evidence="2" id="KW-0812">Transmembrane</keyword>
<evidence type="ECO:0000256" key="2">
    <source>
        <dbReference type="SAM" id="Phobius"/>
    </source>
</evidence>
<feature type="region of interest" description="Disordered" evidence="1">
    <location>
        <begin position="1"/>
        <end position="20"/>
    </location>
</feature>
<proteinExistence type="predicted"/>
<organism evidence="3 4">
    <name type="scientific">Microterricola viridarii</name>
    <dbReference type="NCBI Taxonomy" id="412690"/>
    <lineage>
        <taxon>Bacteria</taxon>
        <taxon>Bacillati</taxon>
        <taxon>Actinomycetota</taxon>
        <taxon>Actinomycetes</taxon>
        <taxon>Micrococcales</taxon>
        <taxon>Microbacteriaceae</taxon>
        <taxon>Microterricola</taxon>
    </lineage>
</organism>
<protein>
    <submittedName>
        <fullName evidence="3">Uncharacterized protein</fullName>
    </submittedName>
</protein>
<name>A0A1H1PDW5_9MICO</name>
<reference evidence="4" key="1">
    <citation type="submission" date="2016-10" db="EMBL/GenBank/DDBJ databases">
        <authorList>
            <person name="Varghese N."/>
            <person name="Submissions S."/>
        </authorList>
    </citation>
    <scope>NUCLEOTIDE SEQUENCE [LARGE SCALE GENOMIC DNA]</scope>
    <source>
        <strain evidence="4">DSM 21772</strain>
    </source>
</reference>
<keyword evidence="2" id="KW-1133">Transmembrane helix</keyword>